<sequence length="400" mass="44972">MSSGEVALMNPLVRDIQLSPWPTPILANSSCSVIGRVPFEIWRIILREATSPSRVVLDLEPTLLVGLFQELNSGHAFNGPEYKAGKLWERSVRDKFSVVLTCRTWAKVAIGFLYEHFYYIPHMHHQRSHNFIANLPSRCPYLEESNLYGSLVRHFDCVSPWSISRGREIISLCSNLETLRVFIPILYADVLLSFPSTLQSLPRLRVLAIHGRHSIETLKPSPPLKLENLQTLCLNIPYPLNAVRNWQLPRLNSLTTMVFKNDTPHILLLHGKTLTTLLLHGNIDSEPGNLSLSGSCPNLLHLGITGFSTIPDALDSHHSLNTLVISQPSVRAKVFDWTRASSVNRGSFPSLRSVGFLYSGISGRTICAYDGIPHELREMWTNEGIRVLNGNEMIDYYSEG</sequence>
<organism evidence="1 2">
    <name type="scientific">Sistotremastrum suecicum HHB10207 ss-3</name>
    <dbReference type="NCBI Taxonomy" id="1314776"/>
    <lineage>
        <taxon>Eukaryota</taxon>
        <taxon>Fungi</taxon>
        <taxon>Dikarya</taxon>
        <taxon>Basidiomycota</taxon>
        <taxon>Agaricomycotina</taxon>
        <taxon>Agaricomycetes</taxon>
        <taxon>Sistotremastrales</taxon>
        <taxon>Sistotremastraceae</taxon>
        <taxon>Sistotremastrum</taxon>
    </lineage>
</organism>
<evidence type="ECO:0000313" key="2">
    <source>
        <dbReference type="Proteomes" id="UP000076798"/>
    </source>
</evidence>
<keyword evidence="2" id="KW-1185">Reference proteome</keyword>
<evidence type="ECO:0008006" key="3">
    <source>
        <dbReference type="Google" id="ProtNLM"/>
    </source>
</evidence>
<dbReference type="SUPFAM" id="SSF52047">
    <property type="entry name" value="RNI-like"/>
    <property type="match status" value="1"/>
</dbReference>
<accession>A0A166D4K7</accession>
<dbReference type="AlphaFoldDB" id="A0A166D4K7"/>
<protein>
    <recommendedName>
        <fullName evidence="3">F-box domain-containing protein</fullName>
    </recommendedName>
</protein>
<dbReference type="Gene3D" id="3.80.10.10">
    <property type="entry name" value="Ribonuclease Inhibitor"/>
    <property type="match status" value="1"/>
</dbReference>
<gene>
    <name evidence="1" type="ORF">SISSUDRAFT_1062248</name>
</gene>
<dbReference type="Proteomes" id="UP000076798">
    <property type="component" value="Unassembled WGS sequence"/>
</dbReference>
<dbReference type="InterPro" id="IPR032675">
    <property type="entry name" value="LRR_dom_sf"/>
</dbReference>
<evidence type="ECO:0000313" key="1">
    <source>
        <dbReference type="EMBL" id="KZT38129.1"/>
    </source>
</evidence>
<reference evidence="1 2" key="1">
    <citation type="journal article" date="2016" name="Mol. Biol. Evol.">
        <title>Comparative Genomics of Early-Diverging Mushroom-Forming Fungi Provides Insights into the Origins of Lignocellulose Decay Capabilities.</title>
        <authorList>
            <person name="Nagy L.G."/>
            <person name="Riley R."/>
            <person name="Tritt A."/>
            <person name="Adam C."/>
            <person name="Daum C."/>
            <person name="Floudas D."/>
            <person name="Sun H."/>
            <person name="Yadav J.S."/>
            <person name="Pangilinan J."/>
            <person name="Larsson K.H."/>
            <person name="Matsuura K."/>
            <person name="Barry K."/>
            <person name="Labutti K."/>
            <person name="Kuo R."/>
            <person name="Ohm R.A."/>
            <person name="Bhattacharya S.S."/>
            <person name="Shirouzu T."/>
            <person name="Yoshinaga Y."/>
            <person name="Martin F.M."/>
            <person name="Grigoriev I.V."/>
            <person name="Hibbett D.S."/>
        </authorList>
    </citation>
    <scope>NUCLEOTIDE SEQUENCE [LARGE SCALE GENOMIC DNA]</scope>
    <source>
        <strain evidence="1 2">HHB10207 ss-3</strain>
    </source>
</reference>
<proteinExistence type="predicted"/>
<name>A0A166D4K7_9AGAM</name>
<dbReference type="EMBL" id="KV428069">
    <property type="protein sequence ID" value="KZT38129.1"/>
    <property type="molecule type" value="Genomic_DNA"/>
</dbReference>